<keyword evidence="3 6" id="KW-0812">Transmembrane</keyword>
<keyword evidence="10" id="KW-1185">Reference proteome</keyword>
<dbReference type="PANTHER" id="PTHR10838">
    <property type="entry name" value="SYNAPTOGYRIN"/>
    <property type="match status" value="1"/>
</dbReference>
<dbReference type="GO" id="GO:0030672">
    <property type="term" value="C:synaptic vesicle membrane"/>
    <property type="evidence" value="ECO:0007669"/>
    <property type="project" value="TreeGrafter"/>
</dbReference>
<evidence type="ECO:0000256" key="4">
    <source>
        <dbReference type="ARBA" id="ARBA00022989"/>
    </source>
</evidence>
<comment type="subcellular location">
    <subcellularLocation>
        <location evidence="1 6">Membrane</location>
        <topology evidence="1 6">Multi-pass membrane protein</topology>
    </subcellularLocation>
</comment>
<dbReference type="Proteomes" id="UP000261520">
    <property type="component" value="Unplaced"/>
</dbReference>
<evidence type="ECO:0000256" key="6">
    <source>
        <dbReference type="PIRNR" id="PIRNR011282"/>
    </source>
</evidence>
<dbReference type="InterPro" id="IPR016579">
    <property type="entry name" value="Synaptogyrin"/>
</dbReference>
<accession>A0A3B4AMG9</accession>
<feature type="transmembrane region" description="Helical" evidence="6">
    <location>
        <begin position="70"/>
        <end position="92"/>
    </location>
</feature>
<evidence type="ECO:0000256" key="3">
    <source>
        <dbReference type="ARBA" id="ARBA00022692"/>
    </source>
</evidence>
<reference evidence="9" key="1">
    <citation type="submission" date="2025-08" db="UniProtKB">
        <authorList>
            <consortium name="Ensembl"/>
        </authorList>
    </citation>
    <scope>IDENTIFICATION</scope>
</reference>
<dbReference type="Pfam" id="PF01284">
    <property type="entry name" value="MARVEL"/>
    <property type="match status" value="1"/>
</dbReference>
<feature type="transmembrane region" description="Helical" evidence="6">
    <location>
        <begin position="144"/>
        <end position="163"/>
    </location>
</feature>
<evidence type="ECO:0000256" key="2">
    <source>
        <dbReference type="ARBA" id="ARBA00010252"/>
    </source>
</evidence>
<protein>
    <recommendedName>
        <fullName evidence="6">Synaptogyrin</fullName>
    </recommendedName>
</protein>
<organism evidence="9 10">
    <name type="scientific">Periophthalmus magnuspinnatus</name>
    <dbReference type="NCBI Taxonomy" id="409849"/>
    <lineage>
        <taxon>Eukaryota</taxon>
        <taxon>Metazoa</taxon>
        <taxon>Chordata</taxon>
        <taxon>Craniata</taxon>
        <taxon>Vertebrata</taxon>
        <taxon>Euteleostomi</taxon>
        <taxon>Actinopterygii</taxon>
        <taxon>Neopterygii</taxon>
        <taxon>Teleostei</taxon>
        <taxon>Neoteleostei</taxon>
        <taxon>Acanthomorphata</taxon>
        <taxon>Gobiaria</taxon>
        <taxon>Gobiiformes</taxon>
        <taxon>Gobioidei</taxon>
        <taxon>Gobiidae</taxon>
        <taxon>Oxudercinae</taxon>
        <taxon>Periophthalmus</taxon>
    </lineage>
</organism>
<evidence type="ECO:0000256" key="5">
    <source>
        <dbReference type="ARBA" id="ARBA00023136"/>
    </source>
</evidence>
<name>A0A3B4AMG9_9GOBI</name>
<evidence type="ECO:0000256" key="7">
    <source>
        <dbReference type="SAM" id="MobiDB-lite"/>
    </source>
</evidence>
<dbReference type="InterPro" id="IPR008253">
    <property type="entry name" value="Marvel"/>
</dbReference>
<feature type="transmembrane region" description="Helical" evidence="6">
    <location>
        <begin position="31"/>
        <end position="50"/>
    </location>
</feature>
<dbReference type="GO" id="GO:0031594">
    <property type="term" value="C:neuromuscular junction"/>
    <property type="evidence" value="ECO:0007669"/>
    <property type="project" value="TreeGrafter"/>
</dbReference>
<evidence type="ECO:0000256" key="1">
    <source>
        <dbReference type="ARBA" id="ARBA00004141"/>
    </source>
</evidence>
<evidence type="ECO:0000313" key="9">
    <source>
        <dbReference type="Ensembl" id="ENSPMGP00000018357.1"/>
    </source>
</evidence>
<comment type="similarity">
    <text evidence="2 6">Belongs to the synaptogyrin family.</text>
</comment>
<dbReference type="PROSITE" id="PS51225">
    <property type="entry name" value="MARVEL"/>
    <property type="match status" value="1"/>
</dbReference>
<sequence length="224" mass="24340">MDGVGSFGAGRTGSTIDPIAFAKQPTTILRVLTWIFSLVVFASIVNEGYVNLGSERLHCIFNKNADACNYGVFVGLVGLLASSFFFLVDYKFSSISSVKDRKKAIMLEIGFSAYHLFCFLANQWSRTSPDMLPLNQGADAARAAIAFSFFSIITWAGLTVRAVQKYLLGTDMTLFTTEHMDGGAPSQPYPSNSPGGGTTETTETYQSPPFTENNAAPTYQVPIY</sequence>
<feature type="compositionally biased region" description="Polar residues" evidence="7">
    <location>
        <begin position="205"/>
        <end position="217"/>
    </location>
</feature>
<keyword evidence="4 6" id="KW-1133">Transmembrane helix</keyword>
<reference evidence="9" key="2">
    <citation type="submission" date="2025-09" db="UniProtKB">
        <authorList>
            <consortium name="Ensembl"/>
        </authorList>
    </citation>
    <scope>IDENTIFICATION</scope>
</reference>
<dbReference type="PIRSF" id="PIRSF011282">
    <property type="entry name" value="Synaptogyrin"/>
    <property type="match status" value="1"/>
</dbReference>
<evidence type="ECO:0000259" key="8">
    <source>
        <dbReference type="PROSITE" id="PS51225"/>
    </source>
</evidence>
<feature type="domain" description="MARVEL" evidence="8">
    <location>
        <begin position="21"/>
        <end position="167"/>
    </location>
</feature>
<dbReference type="PANTHER" id="PTHR10838:SF8">
    <property type="entry name" value="SYNAPTOGYRIN-3"/>
    <property type="match status" value="1"/>
</dbReference>
<dbReference type="AlphaFoldDB" id="A0A3B4AMG9"/>
<dbReference type="Ensembl" id="ENSPMGT00000019580.1">
    <property type="protein sequence ID" value="ENSPMGP00000018357.1"/>
    <property type="gene ID" value="ENSPMGG00000014988.1"/>
</dbReference>
<keyword evidence="5 6" id="KW-0472">Membrane</keyword>
<proteinExistence type="inferred from homology"/>
<evidence type="ECO:0000313" key="10">
    <source>
        <dbReference type="Proteomes" id="UP000261520"/>
    </source>
</evidence>
<feature type="region of interest" description="Disordered" evidence="7">
    <location>
        <begin position="182"/>
        <end position="224"/>
    </location>
</feature>